<dbReference type="PROSITE" id="PS50052">
    <property type="entry name" value="GUANYLATE_KINASE_2"/>
    <property type="match status" value="1"/>
</dbReference>
<accession>E3MGC1</accession>
<feature type="region of interest" description="Disordered" evidence="4">
    <location>
        <begin position="39"/>
        <end position="69"/>
    </location>
</feature>
<dbReference type="InterPro" id="IPR020590">
    <property type="entry name" value="Guanylate_kinase_CS"/>
</dbReference>
<dbReference type="OrthoDB" id="65789at2759"/>
<dbReference type="InterPro" id="IPR001452">
    <property type="entry name" value="SH3_domain"/>
</dbReference>
<dbReference type="SUPFAM" id="SSF50044">
    <property type="entry name" value="SH3-domain"/>
    <property type="match status" value="1"/>
</dbReference>
<feature type="coiled-coil region" evidence="3">
    <location>
        <begin position="1"/>
        <end position="28"/>
    </location>
</feature>
<keyword evidence="2" id="KW-0728">SH3 domain</keyword>
<name>E3MGC1_CAERE</name>
<dbReference type="Proteomes" id="UP000008281">
    <property type="component" value="Unassembled WGS sequence"/>
</dbReference>
<organism evidence="7">
    <name type="scientific">Caenorhabditis remanei</name>
    <name type="common">Caenorhabditis vulgaris</name>
    <dbReference type="NCBI Taxonomy" id="31234"/>
    <lineage>
        <taxon>Eukaryota</taxon>
        <taxon>Metazoa</taxon>
        <taxon>Ecdysozoa</taxon>
        <taxon>Nematoda</taxon>
        <taxon>Chromadorea</taxon>
        <taxon>Rhabditida</taxon>
        <taxon>Rhabditina</taxon>
        <taxon>Rhabditomorpha</taxon>
        <taxon>Rhabditoidea</taxon>
        <taxon>Rhabditidae</taxon>
        <taxon>Peloderinae</taxon>
        <taxon>Caenorhabditis</taxon>
    </lineage>
</organism>
<keyword evidence="3" id="KW-0175">Coiled coil</keyword>
<dbReference type="InterPro" id="IPR008145">
    <property type="entry name" value="GK/Ca_channel_bsu"/>
</dbReference>
<dbReference type="eggNOG" id="KOG0609">
    <property type="taxonomic scope" value="Eukaryota"/>
</dbReference>
<dbReference type="OMA" id="YNAEFMP"/>
<protein>
    <recommendedName>
        <fullName evidence="5">Guanylate kinase-like domain-containing protein</fullName>
    </recommendedName>
</protein>
<evidence type="ECO:0000256" key="1">
    <source>
        <dbReference type="ARBA" id="ARBA00007014"/>
    </source>
</evidence>
<dbReference type="PROSITE" id="PS00856">
    <property type="entry name" value="GUANYLATE_KINASE_1"/>
    <property type="match status" value="1"/>
</dbReference>
<evidence type="ECO:0000256" key="3">
    <source>
        <dbReference type="SAM" id="Coils"/>
    </source>
</evidence>
<dbReference type="HOGENOM" id="CLU_570157_0_0_1"/>
<dbReference type="GO" id="GO:0034330">
    <property type="term" value="P:cell junction organization"/>
    <property type="evidence" value="ECO:0007669"/>
    <property type="project" value="UniProtKB-ARBA"/>
</dbReference>
<dbReference type="FunCoup" id="E3MGC1">
    <property type="interactions" value="136"/>
</dbReference>
<dbReference type="FunFam" id="3.30.63.10:FF:000002">
    <property type="entry name" value="Guanylate kinase 1"/>
    <property type="match status" value="1"/>
</dbReference>
<dbReference type="InterPro" id="IPR050716">
    <property type="entry name" value="MAGUK"/>
</dbReference>
<comment type="similarity">
    <text evidence="1">Belongs to the MAGUK family.</text>
</comment>
<sequence length="496" mass="56348">MINIEERKMSEEDELAQLRSNADNLSRCLHVLLEKIESIEKKNGKEQDGDSTKSSGTSSSNKDGKEKFEQVEIEEKTEIDPKTGLKKRTIVTERVLTTKTFHALALDGPSPTMTPILRSSGNKNHNYAPIHQSAILLPQYQSRQTTVDAGQLSQVEVEKHGGQLVVTKINEKANYDLKPGDVITQVDGKDVYFRADIENLKGNVELTLEPAAIHCAPAVSQTQRFHINFFRVQDNYSSREDVDRPCLWLDLEVSPGDVIQVLSKDEKWMQVRKLGDLTQVGYLPSSITMKKVSMLCPFGRRTLVLLGGVGTGRRDIKSMLLRLAPHYFSTIVPLTSRAQRPGEVEGRDYHFVRKEDIYQKIRDGGMVEWGEMDNQLYGTTADAVRAEVRSGRMCVIDAATQSVDYLYNAEFMPFVVHIVPPPIEEFIQLEAVKRTHRTQEQLRSICEESAKIGFQCKSRIHLTLVNRNIDVTFKRLVDALETLRYETQWVPHNWMC</sequence>
<dbReference type="InterPro" id="IPR027417">
    <property type="entry name" value="P-loop_NTPase"/>
</dbReference>
<dbReference type="InterPro" id="IPR036028">
    <property type="entry name" value="SH3-like_dom_sf"/>
</dbReference>
<dbReference type="AlphaFoldDB" id="E3MGC1"/>
<dbReference type="SMART" id="SM00072">
    <property type="entry name" value="GuKc"/>
    <property type="match status" value="1"/>
</dbReference>
<dbReference type="PANTHER" id="PTHR23122">
    <property type="entry name" value="MEMBRANE-ASSOCIATED GUANYLATE KINASE MAGUK"/>
    <property type="match status" value="1"/>
</dbReference>
<feature type="compositionally biased region" description="Basic and acidic residues" evidence="4">
    <location>
        <begin position="39"/>
        <end position="51"/>
    </location>
</feature>
<dbReference type="SUPFAM" id="SSF52540">
    <property type="entry name" value="P-loop containing nucleoside triphosphate hydrolases"/>
    <property type="match status" value="1"/>
</dbReference>
<dbReference type="EMBL" id="DS268443">
    <property type="protein sequence ID" value="EFP01485.1"/>
    <property type="molecule type" value="Genomic_DNA"/>
</dbReference>
<gene>
    <name evidence="6" type="ORF">CRE_23985</name>
</gene>
<evidence type="ECO:0000313" key="6">
    <source>
        <dbReference type="EMBL" id="EFP01485.1"/>
    </source>
</evidence>
<dbReference type="InterPro" id="IPR008144">
    <property type="entry name" value="Guanylate_kin-like_dom"/>
</dbReference>
<evidence type="ECO:0000313" key="7">
    <source>
        <dbReference type="Proteomes" id="UP000008281"/>
    </source>
</evidence>
<keyword evidence="7" id="KW-1185">Reference proteome</keyword>
<dbReference type="Gene3D" id="2.30.30.40">
    <property type="entry name" value="SH3 Domains"/>
    <property type="match status" value="1"/>
</dbReference>
<proteinExistence type="inferred from homology"/>
<dbReference type="SMART" id="SM00326">
    <property type="entry name" value="SH3"/>
    <property type="match status" value="1"/>
</dbReference>
<evidence type="ECO:0000256" key="4">
    <source>
        <dbReference type="SAM" id="MobiDB-lite"/>
    </source>
</evidence>
<dbReference type="Gene3D" id="3.40.50.300">
    <property type="entry name" value="P-loop containing nucleotide triphosphate hydrolases"/>
    <property type="match status" value="1"/>
</dbReference>
<reference evidence="6" key="1">
    <citation type="submission" date="2007-07" db="EMBL/GenBank/DDBJ databases">
        <title>PCAP assembly of the Caenorhabditis remanei genome.</title>
        <authorList>
            <consortium name="The Caenorhabditis remanei Sequencing Consortium"/>
            <person name="Wilson R.K."/>
        </authorList>
    </citation>
    <scope>NUCLEOTIDE SEQUENCE [LARGE SCALE GENOMIC DNA]</scope>
    <source>
        <strain evidence="6">PB4641</strain>
    </source>
</reference>
<dbReference type="Pfam" id="PF00625">
    <property type="entry name" value="Guanylate_kin"/>
    <property type="match status" value="1"/>
</dbReference>
<feature type="domain" description="Guanylate kinase-like" evidence="5">
    <location>
        <begin position="300"/>
        <end position="481"/>
    </location>
</feature>
<dbReference type="STRING" id="31234.E3MGC1"/>
<evidence type="ECO:0000259" key="5">
    <source>
        <dbReference type="PROSITE" id="PS50052"/>
    </source>
</evidence>
<feature type="compositionally biased region" description="Low complexity" evidence="4">
    <location>
        <begin position="52"/>
        <end position="61"/>
    </location>
</feature>
<dbReference type="InParanoid" id="E3MGC1"/>
<evidence type="ECO:0000256" key="2">
    <source>
        <dbReference type="ARBA" id="ARBA00022443"/>
    </source>
</evidence>